<accession>A0ABV6BGH4</accession>
<name>A0ABV6BGH4_9GAMM</name>
<dbReference type="PANTHER" id="PTHR43130:SF3">
    <property type="entry name" value="HTH-TYPE TRANSCRIPTIONAL REGULATOR RV1931C"/>
    <property type="match status" value="1"/>
</dbReference>
<dbReference type="InterPro" id="IPR052158">
    <property type="entry name" value="INH-QAR"/>
</dbReference>
<dbReference type="RefSeq" id="WP_377242920.1">
    <property type="nucleotide sequence ID" value="NZ_JBHLXP010000001.1"/>
</dbReference>
<gene>
    <name evidence="5" type="ORF">ACFFJP_09865</name>
</gene>
<evidence type="ECO:0000313" key="5">
    <source>
        <dbReference type="EMBL" id="MFC0048593.1"/>
    </source>
</evidence>
<dbReference type="InterPro" id="IPR002818">
    <property type="entry name" value="DJ-1/PfpI"/>
</dbReference>
<dbReference type="PROSITE" id="PS01124">
    <property type="entry name" value="HTH_ARAC_FAMILY_2"/>
    <property type="match status" value="1"/>
</dbReference>
<protein>
    <submittedName>
        <fullName evidence="5">Helix-turn-helix domain-containing protein</fullName>
    </submittedName>
</protein>
<dbReference type="Gene3D" id="1.10.10.60">
    <property type="entry name" value="Homeodomain-like"/>
    <property type="match status" value="1"/>
</dbReference>
<evidence type="ECO:0000256" key="1">
    <source>
        <dbReference type="ARBA" id="ARBA00023015"/>
    </source>
</evidence>
<comment type="caution">
    <text evidence="5">The sequence shown here is derived from an EMBL/GenBank/DDBJ whole genome shotgun (WGS) entry which is preliminary data.</text>
</comment>
<dbReference type="Pfam" id="PF01965">
    <property type="entry name" value="DJ-1_PfpI"/>
    <property type="match status" value="1"/>
</dbReference>
<feature type="domain" description="HTH araC/xylS-type" evidence="4">
    <location>
        <begin position="216"/>
        <end position="314"/>
    </location>
</feature>
<evidence type="ECO:0000259" key="4">
    <source>
        <dbReference type="PROSITE" id="PS01124"/>
    </source>
</evidence>
<reference evidence="5 6" key="1">
    <citation type="submission" date="2024-09" db="EMBL/GenBank/DDBJ databases">
        <authorList>
            <person name="Sun Q."/>
            <person name="Mori K."/>
        </authorList>
    </citation>
    <scope>NUCLEOTIDE SEQUENCE [LARGE SCALE GENOMIC DNA]</scope>
    <source>
        <strain evidence="5 6">KCTC 23315</strain>
    </source>
</reference>
<dbReference type="SUPFAM" id="SSF52317">
    <property type="entry name" value="Class I glutamine amidotransferase-like"/>
    <property type="match status" value="1"/>
</dbReference>
<organism evidence="5 6">
    <name type="scientific">Rheinheimera tilapiae</name>
    <dbReference type="NCBI Taxonomy" id="875043"/>
    <lineage>
        <taxon>Bacteria</taxon>
        <taxon>Pseudomonadati</taxon>
        <taxon>Pseudomonadota</taxon>
        <taxon>Gammaproteobacteria</taxon>
        <taxon>Chromatiales</taxon>
        <taxon>Chromatiaceae</taxon>
        <taxon>Rheinheimera</taxon>
    </lineage>
</organism>
<keyword evidence="1" id="KW-0805">Transcription regulation</keyword>
<evidence type="ECO:0000256" key="2">
    <source>
        <dbReference type="ARBA" id="ARBA00023125"/>
    </source>
</evidence>
<keyword evidence="3" id="KW-0804">Transcription</keyword>
<evidence type="ECO:0000256" key="3">
    <source>
        <dbReference type="ARBA" id="ARBA00023163"/>
    </source>
</evidence>
<dbReference type="Pfam" id="PF12833">
    <property type="entry name" value="HTH_18"/>
    <property type="match status" value="1"/>
</dbReference>
<dbReference type="PANTHER" id="PTHR43130">
    <property type="entry name" value="ARAC-FAMILY TRANSCRIPTIONAL REGULATOR"/>
    <property type="match status" value="1"/>
</dbReference>
<keyword evidence="2" id="KW-0238">DNA-binding</keyword>
<sequence length="325" mass="35729">MHPQPLQVAIVAFQGISPFHLAVPSVVFAEGPHNKSLFEVSICSAEPQPLTCSLGYQLSGFADLTPLQSADVIVIPSWRSPDEHPPEVLLDILRQRAKQGATIVGLCLGAFVLAAAGLLDEKQATTHWECADELQRLYPEVQVMADLLYVESGRVLTSAGTAAGLDACLAFVRSRLGASSANQIARRLVIPPHRDGGQAQYIEHPLPQTTGHDRLSLLLQTVRGQLEKPHTLDSLASAVAMSRRSFTRQFRQLTGTTVTHWLIAERLNLAQQLLEHTVQPIERVAELTGFGSVESLRHHFRSRFKTSPQQWRRVFTSTSSSTMPV</sequence>
<dbReference type="Gene3D" id="3.40.50.880">
    <property type="match status" value="1"/>
</dbReference>
<dbReference type="InterPro" id="IPR029062">
    <property type="entry name" value="Class_I_gatase-like"/>
</dbReference>
<dbReference type="PROSITE" id="PS00041">
    <property type="entry name" value="HTH_ARAC_FAMILY_1"/>
    <property type="match status" value="1"/>
</dbReference>
<dbReference type="SMART" id="SM00342">
    <property type="entry name" value="HTH_ARAC"/>
    <property type="match status" value="1"/>
</dbReference>
<dbReference type="InterPro" id="IPR018062">
    <property type="entry name" value="HTH_AraC-typ_CS"/>
</dbReference>
<keyword evidence="6" id="KW-1185">Reference proteome</keyword>
<dbReference type="InterPro" id="IPR009057">
    <property type="entry name" value="Homeodomain-like_sf"/>
</dbReference>
<dbReference type="InterPro" id="IPR018060">
    <property type="entry name" value="HTH_AraC"/>
</dbReference>
<evidence type="ECO:0000313" key="6">
    <source>
        <dbReference type="Proteomes" id="UP001589813"/>
    </source>
</evidence>
<proteinExistence type="predicted"/>
<dbReference type="SUPFAM" id="SSF46689">
    <property type="entry name" value="Homeodomain-like"/>
    <property type="match status" value="2"/>
</dbReference>
<dbReference type="EMBL" id="JBHLXP010000001">
    <property type="protein sequence ID" value="MFC0048593.1"/>
    <property type="molecule type" value="Genomic_DNA"/>
</dbReference>
<dbReference type="CDD" id="cd03137">
    <property type="entry name" value="GATase1_AraC_1"/>
    <property type="match status" value="1"/>
</dbReference>
<dbReference type="Proteomes" id="UP001589813">
    <property type="component" value="Unassembled WGS sequence"/>
</dbReference>